<organism evidence="1 2">
    <name type="scientific">Clostridium saccharoperbutylacetonicum N1-4(HMT)</name>
    <dbReference type="NCBI Taxonomy" id="931276"/>
    <lineage>
        <taxon>Bacteria</taxon>
        <taxon>Bacillati</taxon>
        <taxon>Bacillota</taxon>
        <taxon>Clostridia</taxon>
        <taxon>Eubacteriales</taxon>
        <taxon>Clostridiaceae</taxon>
        <taxon>Clostridium</taxon>
    </lineage>
</organism>
<name>M1MMG9_9CLOT</name>
<proteinExistence type="predicted"/>
<keyword evidence="2" id="KW-1185">Reference proteome</keyword>
<dbReference type="PATRIC" id="fig|931276.5.peg.3687"/>
<sequence length="62" mass="6946">MEILKKYPFPKDMKAMRIDKITELLKSATKDRVGISKATLICEAAENSIRVSAGLDGDKHRL</sequence>
<gene>
    <name evidence="1" type="ORF">Cspa_c36580</name>
</gene>
<dbReference type="Proteomes" id="UP000011728">
    <property type="component" value="Chromosome"/>
</dbReference>
<accession>M1MMG9</accession>
<evidence type="ECO:0000313" key="2">
    <source>
        <dbReference type="Proteomes" id="UP000011728"/>
    </source>
</evidence>
<dbReference type="HOGENOM" id="CLU_2896178_0_0_9"/>
<reference evidence="1 2" key="1">
    <citation type="submission" date="2013-02" db="EMBL/GenBank/DDBJ databases">
        <title>Genome sequence of Clostridium saccharoperbutylacetonicum N1-4(HMT).</title>
        <authorList>
            <person name="Poehlein A."/>
            <person name="Daniel R."/>
        </authorList>
    </citation>
    <scope>NUCLEOTIDE SEQUENCE [LARGE SCALE GENOMIC DNA]</scope>
    <source>
        <strain evidence="2">N1-4(HMT)</strain>
    </source>
</reference>
<protein>
    <submittedName>
        <fullName evidence="1">Uncharacterized protein</fullName>
    </submittedName>
</protein>
<dbReference type="STRING" id="36745.CLSAP_34390"/>
<dbReference type="KEGG" id="csr:Cspa_c36580"/>
<dbReference type="AlphaFoldDB" id="M1MMG9"/>
<evidence type="ECO:0000313" key="1">
    <source>
        <dbReference type="EMBL" id="AGF57418.1"/>
    </source>
</evidence>
<dbReference type="EMBL" id="CP004121">
    <property type="protein sequence ID" value="AGF57418.1"/>
    <property type="molecule type" value="Genomic_DNA"/>
</dbReference>